<evidence type="ECO:0000313" key="2">
    <source>
        <dbReference type="Proteomes" id="UP000499080"/>
    </source>
</evidence>
<dbReference type="Proteomes" id="UP000499080">
    <property type="component" value="Unassembled WGS sequence"/>
</dbReference>
<organism evidence="1 2">
    <name type="scientific">Araneus ventricosus</name>
    <name type="common">Orbweaver spider</name>
    <name type="synonym">Epeira ventricosa</name>
    <dbReference type="NCBI Taxonomy" id="182803"/>
    <lineage>
        <taxon>Eukaryota</taxon>
        <taxon>Metazoa</taxon>
        <taxon>Ecdysozoa</taxon>
        <taxon>Arthropoda</taxon>
        <taxon>Chelicerata</taxon>
        <taxon>Arachnida</taxon>
        <taxon>Araneae</taxon>
        <taxon>Araneomorphae</taxon>
        <taxon>Entelegynae</taxon>
        <taxon>Araneoidea</taxon>
        <taxon>Araneidae</taxon>
        <taxon>Araneus</taxon>
    </lineage>
</organism>
<dbReference type="EMBL" id="BGPR01000034">
    <property type="protein sequence ID" value="GBL83702.1"/>
    <property type="molecule type" value="Genomic_DNA"/>
</dbReference>
<dbReference type="AlphaFoldDB" id="A0A4Y2AUH6"/>
<sequence>MHMRPVYSTDVLEKVYKSGDAVHSWSSGDCGAPLPPPMGSSQAIRSISEERVLHIGDCSSALHVLLQAALIRLRLN</sequence>
<evidence type="ECO:0000313" key="1">
    <source>
        <dbReference type="EMBL" id="GBL83702.1"/>
    </source>
</evidence>
<accession>A0A4Y2AUH6</accession>
<comment type="caution">
    <text evidence="1">The sequence shown here is derived from an EMBL/GenBank/DDBJ whole genome shotgun (WGS) entry which is preliminary data.</text>
</comment>
<reference evidence="1 2" key="1">
    <citation type="journal article" date="2019" name="Sci. Rep.">
        <title>Orb-weaving spider Araneus ventricosus genome elucidates the spidroin gene catalogue.</title>
        <authorList>
            <person name="Kono N."/>
            <person name="Nakamura H."/>
            <person name="Ohtoshi R."/>
            <person name="Moran D.A.P."/>
            <person name="Shinohara A."/>
            <person name="Yoshida Y."/>
            <person name="Fujiwara M."/>
            <person name="Mori M."/>
            <person name="Tomita M."/>
            <person name="Arakawa K."/>
        </authorList>
    </citation>
    <scope>NUCLEOTIDE SEQUENCE [LARGE SCALE GENOMIC DNA]</scope>
</reference>
<name>A0A4Y2AUH6_ARAVE</name>
<keyword evidence="2" id="KW-1185">Reference proteome</keyword>
<proteinExistence type="predicted"/>
<gene>
    <name evidence="1" type="ORF">AVEN_132623_1</name>
</gene>
<protein>
    <submittedName>
        <fullName evidence="1">Uncharacterized protein</fullName>
    </submittedName>
</protein>